<evidence type="ECO:0000256" key="1">
    <source>
        <dbReference type="SAM" id="SignalP"/>
    </source>
</evidence>
<dbReference type="PROSITE" id="PS51257">
    <property type="entry name" value="PROKAR_LIPOPROTEIN"/>
    <property type="match status" value="1"/>
</dbReference>
<feature type="chain" id="PRO_5006865546" evidence="1">
    <location>
        <begin position="28"/>
        <end position="93"/>
    </location>
</feature>
<keyword evidence="1" id="KW-0732">Signal</keyword>
<dbReference type="InterPro" id="IPR015333">
    <property type="entry name" value="Pollen_allergen_ole-e-6"/>
</dbReference>
<reference evidence="2" key="1">
    <citation type="submission" date="2015-12" db="EMBL/GenBank/DDBJ databases">
        <title>Gene expression during late stages of embryo sac development: a critical building block for successful pollen-pistil interactions.</title>
        <authorList>
            <person name="Liu Y."/>
            <person name="Joly V."/>
            <person name="Sabar M."/>
            <person name="Matton D.P."/>
        </authorList>
    </citation>
    <scope>NUCLEOTIDE SEQUENCE</scope>
</reference>
<dbReference type="PANTHER" id="PTHR35632:SF10">
    <property type="entry name" value="ANTI-PCD PROTEIN"/>
    <property type="match status" value="1"/>
</dbReference>
<protein>
    <submittedName>
        <fullName evidence="2">Putative ovule protein</fullName>
    </submittedName>
</protein>
<dbReference type="EMBL" id="GEDG01029527">
    <property type="protein sequence ID" value="JAP12489.1"/>
    <property type="molecule type" value="Transcribed_RNA"/>
</dbReference>
<evidence type="ECO:0000313" key="2">
    <source>
        <dbReference type="EMBL" id="JAP12489.1"/>
    </source>
</evidence>
<sequence length="93" mass="10402">MEASKNLFAVFLICIFVISSCVDISMATKEINDEKFRNTYEDMAVEYEKCCTKCVILCAASGKEKTACETHCGGECVAQILQDFAEDIDKMKH</sequence>
<accession>A0A0V0GXK9</accession>
<organism evidence="2">
    <name type="scientific">Solanum chacoense</name>
    <name type="common">Chaco potato</name>
    <dbReference type="NCBI Taxonomy" id="4108"/>
    <lineage>
        <taxon>Eukaryota</taxon>
        <taxon>Viridiplantae</taxon>
        <taxon>Streptophyta</taxon>
        <taxon>Embryophyta</taxon>
        <taxon>Tracheophyta</taxon>
        <taxon>Spermatophyta</taxon>
        <taxon>Magnoliopsida</taxon>
        <taxon>eudicotyledons</taxon>
        <taxon>Gunneridae</taxon>
        <taxon>Pentapetalae</taxon>
        <taxon>asterids</taxon>
        <taxon>lamiids</taxon>
        <taxon>Solanales</taxon>
        <taxon>Solanaceae</taxon>
        <taxon>Solanoideae</taxon>
        <taxon>Solaneae</taxon>
        <taxon>Solanum</taxon>
    </lineage>
</organism>
<feature type="signal peptide" evidence="1">
    <location>
        <begin position="1"/>
        <end position="27"/>
    </location>
</feature>
<name>A0A0V0GXK9_SOLCH</name>
<dbReference type="PANTHER" id="PTHR35632">
    <property type="entry name" value="MAJOR POLLEN ALLERGEN OLE E 6-LIKE"/>
    <property type="match status" value="1"/>
</dbReference>
<proteinExistence type="predicted"/>
<dbReference type="AlphaFoldDB" id="A0A0V0GXK9"/>